<feature type="domain" description="Fungal lipase-type" evidence="6">
    <location>
        <begin position="153"/>
        <end position="237"/>
    </location>
</feature>
<comment type="catalytic activity">
    <reaction evidence="3">
        <text>a diacylglycerol + H2O = a monoacylglycerol + a fatty acid + H(+)</text>
        <dbReference type="Rhea" id="RHEA:32731"/>
        <dbReference type="ChEBI" id="CHEBI:15377"/>
        <dbReference type="ChEBI" id="CHEBI:15378"/>
        <dbReference type="ChEBI" id="CHEBI:17408"/>
        <dbReference type="ChEBI" id="CHEBI:18035"/>
        <dbReference type="ChEBI" id="CHEBI:28868"/>
    </reaction>
</comment>
<feature type="signal peptide" evidence="5">
    <location>
        <begin position="1"/>
        <end position="20"/>
    </location>
</feature>
<sequence length="280" mass="29888">MFVTTTVSLLLTLLASLVLAFPGADLNETRSAITSVPPSTVTALTIYGQFSRASYCPPTQTSSWACGQACSALPGFVPYLVGGDDGPTPYYYVGYWPTKNTAVVVHQGRAPYYLESVLGDLGMTLSTLDSTLFPGLSCSIRVLFTVAFPKLLHSVHTGFAHVQALTATTILAAVDKILSDHSITKVTVIGHSLGAAVAMIDTVYLQLHLPSSTSLKFIGHGTPRVGNQAFADYVDATDPIPIVPDLSLGYRHVSGEVHILENDTWIACAGMYLNFIEHPP</sequence>
<protein>
    <recommendedName>
        <fullName evidence="6">Fungal lipase-type domain-containing protein</fullName>
    </recommendedName>
</protein>
<evidence type="ECO:0000256" key="1">
    <source>
        <dbReference type="ARBA" id="ARBA00023157"/>
    </source>
</evidence>
<dbReference type="Gene3D" id="3.40.50.1820">
    <property type="entry name" value="alpha/beta hydrolase"/>
    <property type="match status" value="1"/>
</dbReference>
<proteinExistence type="inferred from homology"/>
<dbReference type="InterPro" id="IPR002921">
    <property type="entry name" value="Fungal_lipase-type"/>
</dbReference>
<gene>
    <name evidence="7" type="ORF">BS47DRAFT_1360935</name>
</gene>
<evidence type="ECO:0000256" key="5">
    <source>
        <dbReference type="SAM" id="SignalP"/>
    </source>
</evidence>
<name>A0A9P6B0M0_9AGAM</name>
<evidence type="ECO:0000256" key="3">
    <source>
        <dbReference type="ARBA" id="ARBA00047591"/>
    </source>
</evidence>
<dbReference type="CDD" id="cd00519">
    <property type="entry name" value="Lipase_3"/>
    <property type="match status" value="1"/>
</dbReference>
<organism evidence="7 8">
    <name type="scientific">Hydnum rufescens UP504</name>
    <dbReference type="NCBI Taxonomy" id="1448309"/>
    <lineage>
        <taxon>Eukaryota</taxon>
        <taxon>Fungi</taxon>
        <taxon>Dikarya</taxon>
        <taxon>Basidiomycota</taxon>
        <taxon>Agaricomycotina</taxon>
        <taxon>Agaricomycetes</taxon>
        <taxon>Cantharellales</taxon>
        <taxon>Hydnaceae</taxon>
        <taxon>Hydnum</taxon>
    </lineage>
</organism>
<dbReference type="InterPro" id="IPR051218">
    <property type="entry name" value="Sec_MonoDiacylglyc_Lipase"/>
</dbReference>
<evidence type="ECO:0000259" key="6">
    <source>
        <dbReference type="Pfam" id="PF01764"/>
    </source>
</evidence>
<dbReference type="AlphaFoldDB" id="A0A9P6B0M0"/>
<reference evidence="7" key="1">
    <citation type="journal article" date="2020" name="Nat. Commun.">
        <title>Large-scale genome sequencing of mycorrhizal fungi provides insights into the early evolution of symbiotic traits.</title>
        <authorList>
            <person name="Miyauchi S."/>
            <person name="Kiss E."/>
            <person name="Kuo A."/>
            <person name="Drula E."/>
            <person name="Kohler A."/>
            <person name="Sanchez-Garcia M."/>
            <person name="Morin E."/>
            <person name="Andreopoulos B."/>
            <person name="Barry K.W."/>
            <person name="Bonito G."/>
            <person name="Buee M."/>
            <person name="Carver A."/>
            <person name="Chen C."/>
            <person name="Cichocki N."/>
            <person name="Clum A."/>
            <person name="Culley D."/>
            <person name="Crous P.W."/>
            <person name="Fauchery L."/>
            <person name="Girlanda M."/>
            <person name="Hayes R.D."/>
            <person name="Keri Z."/>
            <person name="LaButti K."/>
            <person name="Lipzen A."/>
            <person name="Lombard V."/>
            <person name="Magnuson J."/>
            <person name="Maillard F."/>
            <person name="Murat C."/>
            <person name="Nolan M."/>
            <person name="Ohm R.A."/>
            <person name="Pangilinan J."/>
            <person name="Pereira M.F."/>
            <person name="Perotto S."/>
            <person name="Peter M."/>
            <person name="Pfister S."/>
            <person name="Riley R."/>
            <person name="Sitrit Y."/>
            <person name="Stielow J.B."/>
            <person name="Szollosi G."/>
            <person name="Zifcakova L."/>
            <person name="Stursova M."/>
            <person name="Spatafora J.W."/>
            <person name="Tedersoo L."/>
            <person name="Vaario L.M."/>
            <person name="Yamada A."/>
            <person name="Yan M."/>
            <person name="Wang P."/>
            <person name="Xu J."/>
            <person name="Bruns T."/>
            <person name="Baldrian P."/>
            <person name="Vilgalys R."/>
            <person name="Dunand C."/>
            <person name="Henrissat B."/>
            <person name="Grigoriev I.V."/>
            <person name="Hibbett D."/>
            <person name="Nagy L.G."/>
            <person name="Martin F.M."/>
        </authorList>
    </citation>
    <scope>NUCLEOTIDE SEQUENCE</scope>
    <source>
        <strain evidence="7">UP504</strain>
    </source>
</reference>
<comment type="caution">
    <text evidence="7">The sequence shown here is derived from an EMBL/GenBank/DDBJ whole genome shotgun (WGS) entry which is preliminary data.</text>
</comment>
<dbReference type="PANTHER" id="PTHR45856:SF25">
    <property type="entry name" value="FUNGAL LIPASE-LIKE DOMAIN-CONTAINING PROTEIN"/>
    <property type="match status" value="1"/>
</dbReference>
<dbReference type="InterPro" id="IPR029058">
    <property type="entry name" value="AB_hydrolase_fold"/>
</dbReference>
<dbReference type="SUPFAM" id="SSF53474">
    <property type="entry name" value="alpha/beta-Hydrolases"/>
    <property type="match status" value="1"/>
</dbReference>
<dbReference type="OrthoDB" id="426718at2759"/>
<dbReference type="Pfam" id="PF01764">
    <property type="entry name" value="Lipase_3"/>
    <property type="match status" value="1"/>
</dbReference>
<dbReference type="EMBL" id="MU128949">
    <property type="protein sequence ID" value="KAF9515486.1"/>
    <property type="molecule type" value="Genomic_DNA"/>
</dbReference>
<feature type="chain" id="PRO_5040345259" description="Fungal lipase-type domain-containing protein" evidence="5">
    <location>
        <begin position="21"/>
        <end position="280"/>
    </location>
</feature>
<dbReference type="Proteomes" id="UP000886523">
    <property type="component" value="Unassembled WGS sequence"/>
</dbReference>
<keyword evidence="1" id="KW-1015">Disulfide bond</keyword>
<comment type="similarity">
    <text evidence="2">Belongs to the AB hydrolase superfamily. Lipase family. Class 3 subfamily.</text>
</comment>
<keyword evidence="8" id="KW-1185">Reference proteome</keyword>
<evidence type="ECO:0000256" key="2">
    <source>
        <dbReference type="ARBA" id="ARBA00043996"/>
    </source>
</evidence>
<accession>A0A9P6B0M0</accession>
<evidence type="ECO:0000256" key="4">
    <source>
        <dbReference type="ARBA" id="ARBA00048461"/>
    </source>
</evidence>
<evidence type="ECO:0000313" key="7">
    <source>
        <dbReference type="EMBL" id="KAF9515486.1"/>
    </source>
</evidence>
<dbReference type="PANTHER" id="PTHR45856">
    <property type="entry name" value="ALPHA/BETA-HYDROLASES SUPERFAMILY PROTEIN"/>
    <property type="match status" value="1"/>
</dbReference>
<keyword evidence="5" id="KW-0732">Signal</keyword>
<dbReference type="GO" id="GO:0006629">
    <property type="term" value="P:lipid metabolic process"/>
    <property type="evidence" value="ECO:0007669"/>
    <property type="project" value="InterPro"/>
</dbReference>
<evidence type="ECO:0000313" key="8">
    <source>
        <dbReference type="Proteomes" id="UP000886523"/>
    </source>
</evidence>
<comment type="catalytic activity">
    <reaction evidence="4">
        <text>a monoacylglycerol + H2O = glycerol + a fatty acid + H(+)</text>
        <dbReference type="Rhea" id="RHEA:15245"/>
        <dbReference type="ChEBI" id="CHEBI:15377"/>
        <dbReference type="ChEBI" id="CHEBI:15378"/>
        <dbReference type="ChEBI" id="CHEBI:17408"/>
        <dbReference type="ChEBI" id="CHEBI:17754"/>
        <dbReference type="ChEBI" id="CHEBI:28868"/>
    </reaction>
</comment>